<accession>A0A0H3FQ09</accession>
<dbReference type="EMBL" id="CP002824">
    <property type="protein sequence ID" value="AEG94972.1"/>
    <property type="molecule type" value="Genomic_DNA"/>
</dbReference>
<dbReference type="KEGG" id="eae:EAE_00165"/>
<dbReference type="Proteomes" id="UP000008881">
    <property type="component" value="Chromosome"/>
</dbReference>
<dbReference type="eggNOG" id="ENOG5033RRH">
    <property type="taxonomic scope" value="Bacteria"/>
</dbReference>
<evidence type="ECO:0000256" key="1">
    <source>
        <dbReference type="SAM" id="SignalP"/>
    </source>
</evidence>
<dbReference type="OrthoDB" id="9429599at2"/>
<protein>
    <submittedName>
        <fullName evidence="2">Uncharacterized protein</fullName>
    </submittedName>
</protein>
<sequence length="225" mass="23730">MKIQTVIALVLSAVSVSAQAGNWAVKNGWCQTLTDNGQALVMLKNNTIGIFGQLQGCPNGPQELMGSRINVNGNLVPTSQMCNQQTGFKAVEVEGGQAPAAARKAIASIAGQETSTLQVFGAQLTFTRGDMMTVCPKYVSGLAASAGSRAPEINKGSVMKAAKESYTKEYDRDTAEAADFGSYKVEGNTVVYEVYNAGYRTYDKVTVTVGADGKATGARVEYMGQ</sequence>
<keyword evidence="1" id="KW-0732">Signal</keyword>
<proteinExistence type="predicted"/>
<feature type="signal peptide" evidence="1">
    <location>
        <begin position="1"/>
        <end position="20"/>
    </location>
</feature>
<dbReference type="HOGENOM" id="CLU_107094_0_0_6"/>
<name>A0A0H3FQ09_KLEAK</name>
<feature type="chain" id="PRO_5002609241" evidence="1">
    <location>
        <begin position="21"/>
        <end position="225"/>
    </location>
</feature>
<dbReference type="AlphaFoldDB" id="A0A0H3FQ09"/>
<evidence type="ECO:0000313" key="3">
    <source>
        <dbReference type="Proteomes" id="UP000008881"/>
    </source>
</evidence>
<dbReference type="RefSeq" id="WP_013878130.1">
    <property type="nucleotide sequence ID" value="NC_015663.1"/>
</dbReference>
<reference evidence="2 3" key="1">
    <citation type="journal article" date="2012" name="J. Bacteriol.">
        <title>Complete genome sequence of Enterobacter aerogenes KCTC 2190.</title>
        <authorList>
            <person name="Shin S.H."/>
            <person name="Kim S."/>
            <person name="Kim J.Y."/>
            <person name="Lee S."/>
            <person name="Um Y."/>
            <person name="Oh M.K."/>
            <person name="Kim Y.R."/>
            <person name="Lee J."/>
            <person name="Yang K.S."/>
        </authorList>
    </citation>
    <scope>NUCLEOTIDE SEQUENCE [LARGE SCALE GENOMIC DNA]</scope>
    <source>
        <strain evidence="2 3">KCTC 2190</strain>
    </source>
</reference>
<evidence type="ECO:0000313" key="2">
    <source>
        <dbReference type="EMBL" id="AEG94972.1"/>
    </source>
</evidence>
<keyword evidence="3" id="KW-1185">Reference proteome</keyword>
<gene>
    <name evidence="2" type="ordered locus">EAE_00165</name>
</gene>
<organism evidence="2 3">
    <name type="scientific">Klebsiella aerogenes (strain ATCC 13048 / DSM 30053 / CCUG 1429 / JCM 1235 / KCTC 2190 / NBRC 13534 / NCIMB 10102 / NCTC 10006 / CDC 819-56)</name>
    <name type="common">Enterobacter aerogenes</name>
    <dbReference type="NCBI Taxonomy" id="1028307"/>
    <lineage>
        <taxon>Bacteria</taxon>
        <taxon>Pseudomonadati</taxon>
        <taxon>Pseudomonadota</taxon>
        <taxon>Gammaproteobacteria</taxon>
        <taxon>Enterobacterales</taxon>
        <taxon>Enterobacteriaceae</taxon>
        <taxon>Klebsiella/Raoultella group</taxon>
        <taxon>Klebsiella</taxon>
    </lineage>
</organism>
<dbReference type="GeneID" id="93313152"/>
<dbReference type="PATRIC" id="fig|1028307.3.peg.23"/>